<reference evidence="2" key="1">
    <citation type="submission" date="2014-09" db="EMBL/GenBank/DDBJ databases">
        <authorList>
            <person name="Gomez-Valero L."/>
        </authorList>
    </citation>
    <scope>NUCLEOTIDE SEQUENCE [LARGE SCALE GENOMIC DNA]</scope>
    <source>
        <strain evidence="2">ATCC700992</strain>
    </source>
</reference>
<dbReference type="AlphaFoldDB" id="A0A098G3B7"/>
<name>A0A098G3B7_9GAMM</name>
<gene>
    <name evidence="1" type="ORF">LFA_1546</name>
</gene>
<protein>
    <submittedName>
        <fullName evidence="1">Uncharacterized protein</fullName>
    </submittedName>
</protein>
<dbReference type="EMBL" id="LN614827">
    <property type="protein sequence ID" value="CEG56958.1"/>
    <property type="molecule type" value="Genomic_DNA"/>
</dbReference>
<proteinExistence type="predicted"/>
<dbReference type="HOGENOM" id="CLU_3201497_0_0_6"/>
<sequence length="45" mass="5326">MQWAPFAKKIKLKKSKSQLYSPIDFYKKRVHSLSDKVYKPVLKAT</sequence>
<accession>A0A098G3B7</accession>
<evidence type="ECO:0000313" key="1">
    <source>
        <dbReference type="EMBL" id="CEG56958.1"/>
    </source>
</evidence>
<keyword evidence="2" id="KW-1185">Reference proteome</keyword>
<dbReference type="Proteomes" id="UP000032430">
    <property type="component" value="Chromosome I"/>
</dbReference>
<dbReference type="KEGG" id="lfa:LFA_1546"/>
<organism evidence="1 2">
    <name type="scientific">Legionella fallonii LLAP-10</name>
    <dbReference type="NCBI Taxonomy" id="1212491"/>
    <lineage>
        <taxon>Bacteria</taxon>
        <taxon>Pseudomonadati</taxon>
        <taxon>Pseudomonadota</taxon>
        <taxon>Gammaproteobacteria</taxon>
        <taxon>Legionellales</taxon>
        <taxon>Legionellaceae</taxon>
        <taxon>Legionella</taxon>
    </lineage>
</organism>
<evidence type="ECO:0000313" key="2">
    <source>
        <dbReference type="Proteomes" id="UP000032430"/>
    </source>
</evidence>